<dbReference type="GO" id="GO:0016787">
    <property type="term" value="F:hydrolase activity"/>
    <property type="evidence" value="ECO:0007669"/>
    <property type="project" value="UniProtKB-KW"/>
</dbReference>
<accession>A0AAI9Y2F8</accession>
<keyword evidence="4" id="KW-1185">Reference proteome</keyword>
<comment type="similarity">
    <text evidence="1">Belongs to the carbon-nitrogen hydrolase superfamily. Nitrilase family.</text>
</comment>
<evidence type="ECO:0000256" key="1">
    <source>
        <dbReference type="ARBA" id="ARBA00008129"/>
    </source>
</evidence>
<dbReference type="InterPro" id="IPR003010">
    <property type="entry name" value="C-N_Hydrolase"/>
</dbReference>
<dbReference type="InterPro" id="IPR036526">
    <property type="entry name" value="C-N_Hydrolase_sf"/>
</dbReference>
<dbReference type="SUPFAM" id="SSF56317">
    <property type="entry name" value="Carbon-nitrogen hydrolase"/>
    <property type="match status" value="1"/>
</dbReference>
<dbReference type="PROSITE" id="PS50263">
    <property type="entry name" value="CN_HYDROLASE"/>
    <property type="match status" value="1"/>
</dbReference>
<dbReference type="AlphaFoldDB" id="A0AAI9Y2F8"/>
<organism evidence="3 4">
    <name type="scientific">Colletotrichum cuscutae</name>
    <dbReference type="NCBI Taxonomy" id="1209917"/>
    <lineage>
        <taxon>Eukaryota</taxon>
        <taxon>Fungi</taxon>
        <taxon>Dikarya</taxon>
        <taxon>Ascomycota</taxon>
        <taxon>Pezizomycotina</taxon>
        <taxon>Sordariomycetes</taxon>
        <taxon>Hypocreomycetidae</taxon>
        <taxon>Glomerellales</taxon>
        <taxon>Glomerellaceae</taxon>
        <taxon>Colletotrichum</taxon>
        <taxon>Colletotrichum acutatum species complex</taxon>
    </lineage>
</organism>
<dbReference type="PANTHER" id="PTHR46044:SF1">
    <property type="entry name" value="CN HYDROLASE DOMAIN-CONTAINING PROTEIN"/>
    <property type="match status" value="1"/>
</dbReference>
<feature type="non-terminal residue" evidence="3">
    <location>
        <position position="1"/>
    </location>
</feature>
<name>A0AAI9Y2F8_9PEZI</name>
<dbReference type="PANTHER" id="PTHR46044">
    <property type="entry name" value="NITRILASE"/>
    <property type="match status" value="1"/>
</dbReference>
<comment type="caution">
    <text evidence="3">The sequence shown here is derived from an EMBL/GenBank/DDBJ whole genome shotgun (WGS) entry which is preliminary data.</text>
</comment>
<protein>
    <submittedName>
        <fullName evidence="3">Carbon-nitrogen hydrolase</fullName>
    </submittedName>
</protein>
<dbReference type="Pfam" id="PF00795">
    <property type="entry name" value="CN_hydrolase"/>
    <property type="match status" value="2"/>
</dbReference>
<sequence length="304" mass="33234">REWYAKYVDSAVEVPSPAFDRLCETAKANDVLLHVGIIEKAGGTLYCTALLLDREGKLVYKHRKVTQPIHQAMFETNKLKLIPTAAERLVWGRGAGDGLLVKPTDVGRLGELYAGGSYGDVPAGHRARGSVPVSKGETVADVDNPHSIGFTWRPTPMILATWTASMQHVAKEGRCFVVSVNSFCKVSDFPPDYPPFTAEHPDRRPDGAQWEADDILNHGGSCIVGPLGTFLAEPAWDKEEIVYASLRMADITESKLDFDPIGSYSRPDIFQTTLDVMCADPKLTSRLSSLTVNAKPADNVVFTS</sequence>
<dbReference type="EMBL" id="MPDP01000124">
    <property type="protein sequence ID" value="KAK1478506.1"/>
    <property type="molecule type" value="Genomic_DNA"/>
</dbReference>
<keyword evidence="3" id="KW-0378">Hydrolase</keyword>
<evidence type="ECO:0000259" key="2">
    <source>
        <dbReference type="PROSITE" id="PS50263"/>
    </source>
</evidence>
<proteinExistence type="inferred from homology"/>
<evidence type="ECO:0000313" key="4">
    <source>
        <dbReference type="Proteomes" id="UP001239213"/>
    </source>
</evidence>
<dbReference type="InterPro" id="IPR044149">
    <property type="entry name" value="Nitrilases_CHs"/>
</dbReference>
<feature type="domain" description="CN hydrolase" evidence="2">
    <location>
        <begin position="1"/>
        <end position="248"/>
    </location>
</feature>
<dbReference type="Gene3D" id="3.60.110.10">
    <property type="entry name" value="Carbon-nitrogen hydrolase"/>
    <property type="match status" value="1"/>
</dbReference>
<dbReference type="Proteomes" id="UP001239213">
    <property type="component" value="Unassembled WGS sequence"/>
</dbReference>
<evidence type="ECO:0000313" key="3">
    <source>
        <dbReference type="EMBL" id="KAK1478506.1"/>
    </source>
</evidence>
<gene>
    <name evidence="3" type="ORF">CCUS01_04852</name>
</gene>
<reference evidence="3" key="1">
    <citation type="submission" date="2016-11" db="EMBL/GenBank/DDBJ databases">
        <title>The genome sequence of Colletotrichum cuscutae.</title>
        <authorList>
            <person name="Baroncelli R."/>
        </authorList>
    </citation>
    <scope>NUCLEOTIDE SEQUENCE</scope>
    <source>
        <strain evidence="3">IMI 304802</strain>
    </source>
</reference>